<dbReference type="GO" id="GO:0004784">
    <property type="term" value="F:superoxide dismutase activity"/>
    <property type="evidence" value="ECO:0007669"/>
    <property type="project" value="UniProtKB-EC"/>
</dbReference>
<dbReference type="PROSITE" id="PS51257">
    <property type="entry name" value="PROKAR_LIPOPROTEIN"/>
    <property type="match status" value="1"/>
</dbReference>
<evidence type="ECO:0000313" key="6">
    <source>
        <dbReference type="EMBL" id="MBS7457392.1"/>
    </source>
</evidence>
<accession>A0A8J7VTH2</accession>
<dbReference type="SUPFAM" id="SSF49329">
    <property type="entry name" value="Cu,Zn superoxide dismutase-like"/>
    <property type="match status" value="1"/>
</dbReference>
<comment type="cofactor">
    <cofactor evidence="2">
        <name>Cu cation</name>
        <dbReference type="ChEBI" id="CHEBI:23378"/>
    </cofactor>
    <text evidence="2">Binds 1 copper ion per subunit.</text>
</comment>
<dbReference type="EMBL" id="JAGQFT020000005">
    <property type="protein sequence ID" value="MBS7457392.1"/>
    <property type="molecule type" value="Genomic_DNA"/>
</dbReference>
<comment type="function">
    <text evidence="2">Destroys radicals which are normally produced within the cells and which are toxic to biological systems.</text>
</comment>
<dbReference type="InterPro" id="IPR018152">
    <property type="entry name" value="SOD_Cu/Zn_BS"/>
</dbReference>
<keyword evidence="7" id="KW-1185">Reference proteome</keyword>
<keyword evidence="2" id="KW-0479">Metal-binding</keyword>
<dbReference type="PROSITE" id="PS00332">
    <property type="entry name" value="SOD_CU_ZN_2"/>
    <property type="match status" value="1"/>
</dbReference>
<proteinExistence type="inferred from homology"/>
<dbReference type="EC" id="1.15.1.1" evidence="2"/>
<keyword evidence="2" id="KW-0186">Copper</keyword>
<keyword evidence="2" id="KW-0560">Oxidoreductase</keyword>
<dbReference type="GO" id="GO:0005507">
    <property type="term" value="F:copper ion binding"/>
    <property type="evidence" value="ECO:0007669"/>
    <property type="project" value="InterPro"/>
</dbReference>
<reference evidence="6 7" key="1">
    <citation type="journal article" date="2021" name="Microbiol. Resour. Announc.">
        <title>Draft Genome Sequence of Coralloluteibacterium stylophorae LMG 29479T.</title>
        <authorList>
            <person name="Karlyshev A.V."/>
            <person name="Kudryashova E.B."/>
            <person name="Ariskina E.V."/>
            <person name="Conroy A.P."/>
            <person name="Abidueva E.Y."/>
        </authorList>
    </citation>
    <scope>NUCLEOTIDE SEQUENCE [LARGE SCALE GENOMIC DNA]</scope>
    <source>
        <strain evidence="6 7">LMG 29479</strain>
    </source>
</reference>
<feature type="compositionally biased region" description="Pro residues" evidence="3">
    <location>
        <begin position="38"/>
        <end position="48"/>
    </location>
</feature>
<comment type="cofactor">
    <cofactor evidence="2">
        <name>Zn(2+)</name>
        <dbReference type="ChEBI" id="CHEBI:29105"/>
    </cofactor>
    <text evidence="2">Binds 1 zinc ion per subunit.</text>
</comment>
<comment type="caution">
    <text evidence="5">The sequence shown here is derived from an EMBL/GenBank/DDBJ whole genome shotgun (WGS) entry which is preliminary data.</text>
</comment>
<dbReference type="Proteomes" id="UP000675747">
    <property type="component" value="Unassembled WGS sequence"/>
</dbReference>
<dbReference type="Gene3D" id="2.60.40.200">
    <property type="entry name" value="Superoxide dismutase, copper/zinc binding domain"/>
    <property type="match status" value="1"/>
</dbReference>
<reference evidence="5" key="2">
    <citation type="submission" date="2021-04" db="EMBL/GenBank/DDBJ databases">
        <authorList>
            <person name="Karlyshev A.V."/>
        </authorList>
    </citation>
    <scope>NUCLEOTIDE SEQUENCE</scope>
    <source>
        <strain evidence="5">LMG 29479</strain>
    </source>
</reference>
<dbReference type="AlphaFoldDB" id="A0A8J7VTH2"/>
<dbReference type="RefSeq" id="WP_211925496.1">
    <property type="nucleotide sequence ID" value="NZ_JAGQFT020000005.1"/>
</dbReference>
<dbReference type="EMBL" id="JAGQFT010000012">
    <property type="protein sequence ID" value="MBR0561528.1"/>
    <property type="molecule type" value="Genomic_DNA"/>
</dbReference>
<gene>
    <name evidence="6" type="ORF">KB893_009620</name>
    <name evidence="5" type="ORF">KB893_03170</name>
</gene>
<protein>
    <recommendedName>
        <fullName evidence="2">Superoxide dismutase [Cu-Zn]</fullName>
        <ecNumber evidence="2">1.15.1.1</ecNumber>
    </recommendedName>
</protein>
<evidence type="ECO:0000313" key="7">
    <source>
        <dbReference type="Proteomes" id="UP000675747"/>
    </source>
</evidence>
<dbReference type="InterPro" id="IPR024134">
    <property type="entry name" value="SOD_Cu/Zn_/chaperone"/>
</dbReference>
<evidence type="ECO:0000313" key="5">
    <source>
        <dbReference type="EMBL" id="MBR0561528.1"/>
    </source>
</evidence>
<dbReference type="CDD" id="cd00305">
    <property type="entry name" value="Cu-Zn_Superoxide_Dismutase"/>
    <property type="match status" value="1"/>
</dbReference>
<comment type="similarity">
    <text evidence="1 2">Belongs to the Cu-Zn superoxide dismutase family.</text>
</comment>
<dbReference type="Pfam" id="PF00080">
    <property type="entry name" value="Sod_Cu"/>
    <property type="match status" value="1"/>
</dbReference>
<feature type="region of interest" description="Disordered" evidence="3">
    <location>
        <begin position="19"/>
        <end position="61"/>
    </location>
</feature>
<dbReference type="InterPro" id="IPR001424">
    <property type="entry name" value="SOD_Cu_Zn_dom"/>
</dbReference>
<organism evidence="5">
    <name type="scientific">Coralloluteibacterium stylophorae</name>
    <dbReference type="NCBI Taxonomy" id="1776034"/>
    <lineage>
        <taxon>Bacteria</taxon>
        <taxon>Pseudomonadati</taxon>
        <taxon>Pseudomonadota</taxon>
        <taxon>Gammaproteobacteria</taxon>
        <taxon>Lysobacterales</taxon>
        <taxon>Lysobacteraceae</taxon>
        <taxon>Coralloluteibacterium</taxon>
    </lineage>
</organism>
<dbReference type="PRINTS" id="PR00068">
    <property type="entry name" value="CUZNDISMTASE"/>
</dbReference>
<comment type="catalytic activity">
    <reaction evidence="2">
        <text>2 superoxide + 2 H(+) = H2O2 + O2</text>
        <dbReference type="Rhea" id="RHEA:20696"/>
        <dbReference type="ChEBI" id="CHEBI:15378"/>
        <dbReference type="ChEBI" id="CHEBI:15379"/>
        <dbReference type="ChEBI" id="CHEBI:16240"/>
        <dbReference type="ChEBI" id="CHEBI:18421"/>
        <dbReference type="EC" id="1.15.1.1"/>
    </reaction>
</comment>
<sequence length="221" mass="22138">MRTALFVAITAIAAAAGCAREPEDTAMNDNAPAADAPAAPPAATPPTAPAAGDLPPTTTMDDSAMTATATLRSAEGQDIGGTITFTSRDGEIHASGQVTGLPADSEHGFHVHENGDCSAPDFSSAGGHFNPTDVAHGGPEEQPHHVGDMGNISADGEGMAEVDAELEGATLGTGEPTDIVGKAVVVHEKADDLDSQPSGDAGGRWACGVIEQGGEADMRTM</sequence>
<evidence type="ECO:0000259" key="4">
    <source>
        <dbReference type="Pfam" id="PF00080"/>
    </source>
</evidence>
<name>A0A8J7VTH2_9GAMM</name>
<feature type="compositionally biased region" description="Low complexity" evidence="3">
    <location>
        <begin position="49"/>
        <end position="61"/>
    </location>
</feature>
<dbReference type="PANTHER" id="PTHR10003">
    <property type="entry name" value="SUPEROXIDE DISMUTASE CU-ZN -RELATED"/>
    <property type="match status" value="1"/>
</dbReference>
<evidence type="ECO:0000256" key="3">
    <source>
        <dbReference type="SAM" id="MobiDB-lite"/>
    </source>
</evidence>
<feature type="domain" description="Superoxide dismutase copper/zinc binding" evidence="4">
    <location>
        <begin position="81"/>
        <end position="210"/>
    </location>
</feature>
<dbReference type="PROSITE" id="PS00087">
    <property type="entry name" value="SOD_CU_ZN_1"/>
    <property type="match status" value="1"/>
</dbReference>
<evidence type="ECO:0000256" key="1">
    <source>
        <dbReference type="ARBA" id="ARBA00010457"/>
    </source>
</evidence>
<evidence type="ECO:0000256" key="2">
    <source>
        <dbReference type="RuleBase" id="RU000393"/>
    </source>
</evidence>
<dbReference type="InterPro" id="IPR036423">
    <property type="entry name" value="SOD-like_Cu/Zn_dom_sf"/>
</dbReference>
<keyword evidence="2" id="KW-0862">Zinc</keyword>